<gene>
    <name evidence="1" type="ORF">UFOVP1236_42</name>
</gene>
<dbReference type="EMBL" id="LR797190">
    <property type="protein sequence ID" value="CAB4192510.1"/>
    <property type="molecule type" value="Genomic_DNA"/>
</dbReference>
<name>A0A6J5R5B1_9CAUD</name>
<organism evidence="1">
    <name type="scientific">uncultured Caudovirales phage</name>
    <dbReference type="NCBI Taxonomy" id="2100421"/>
    <lineage>
        <taxon>Viruses</taxon>
        <taxon>Duplodnaviria</taxon>
        <taxon>Heunggongvirae</taxon>
        <taxon>Uroviricota</taxon>
        <taxon>Caudoviricetes</taxon>
        <taxon>Peduoviridae</taxon>
        <taxon>Maltschvirus</taxon>
        <taxon>Maltschvirus maltsch</taxon>
    </lineage>
</organism>
<sequence>MGMGEAYSVAGSVRGLAAARDAFKALPEIARDAMADATFTTVSEIVRAAKQRLMANGSIQTRTLYNAITFSMSLKTGRGRAGIERVTTRVSNSSTSKRTFKVKGRIVSVTNRSGVASERIMRPSKYGHLVEFGGRGGKLRARPFMLPATEAQRLPYLERCKHAGKVMERQMAAIGMRNL</sequence>
<proteinExistence type="predicted"/>
<reference evidence="1" key="1">
    <citation type="submission" date="2020-05" db="EMBL/GenBank/DDBJ databases">
        <authorList>
            <person name="Chiriac C."/>
            <person name="Salcher M."/>
            <person name="Ghai R."/>
            <person name="Kavagutti S V."/>
        </authorList>
    </citation>
    <scope>NUCLEOTIDE SEQUENCE</scope>
</reference>
<evidence type="ECO:0000313" key="1">
    <source>
        <dbReference type="EMBL" id="CAB4192510.1"/>
    </source>
</evidence>
<accession>A0A6J5R5B1</accession>
<protein>
    <submittedName>
        <fullName evidence="1">Uncharacterized protein</fullName>
    </submittedName>
</protein>